<feature type="compositionally biased region" description="Polar residues" evidence="1">
    <location>
        <begin position="148"/>
        <end position="159"/>
    </location>
</feature>
<feature type="compositionally biased region" description="Basic and acidic residues" evidence="1">
    <location>
        <begin position="69"/>
        <end position="81"/>
    </location>
</feature>
<evidence type="ECO:0000256" key="1">
    <source>
        <dbReference type="SAM" id="MobiDB-lite"/>
    </source>
</evidence>
<gene>
    <name evidence="2" type="ORF">Sjap_023813</name>
</gene>
<reference evidence="2 3" key="1">
    <citation type="submission" date="2024-01" db="EMBL/GenBank/DDBJ databases">
        <title>Genome assemblies of Stephania.</title>
        <authorList>
            <person name="Yang L."/>
        </authorList>
    </citation>
    <scope>NUCLEOTIDE SEQUENCE [LARGE SCALE GENOMIC DNA]</scope>
    <source>
        <strain evidence="2">QJT</strain>
        <tissue evidence="2">Leaf</tissue>
    </source>
</reference>
<evidence type="ECO:0000313" key="2">
    <source>
        <dbReference type="EMBL" id="KAK9090636.1"/>
    </source>
</evidence>
<keyword evidence="3" id="KW-1185">Reference proteome</keyword>
<dbReference type="Proteomes" id="UP001417504">
    <property type="component" value="Unassembled WGS sequence"/>
</dbReference>
<feature type="region of interest" description="Disordered" evidence="1">
    <location>
        <begin position="146"/>
        <end position="165"/>
    </location>
</feature>
<name>A0AAP0ECA5_9MAGN</name>
<proteinExistence type="predicted"/>
<comment type="caution">
    <text evidence="2">The sequence shown here is derived from an EMBL/GenBank/DDBJ whole genome shotgun (WGS) entry which is preliminary data.</text>
</comment>
<dbReference type="AlphaFoldDB" id="A0AAP0ECA5"/>
<accession>A0AAP0ECA5</accession>
<feature type="region of interest" description="Disordered" evidence="1">
    <location>
        <begin position="45"/>
        <end position="119"/>
    </location>
</feature>
<feature type="compositionally biased region" description="Basic and acidic residues" evidence="1">
    <location>
        <begin position="48"/>
        <end position="62"/>
    </location>
</feature>
<sequence length="165" mass="18737">MKLLRTITFVADINIYKSSHLNLNIYHLNNHSIIMAEESTPATLSEKNVVENKQGEGHEEKVKHKKDKSSKEEKKSKKNKDGDDDGEVVDTEEEKSKDKKKKKKEKNPEDKNDTGKLKVKLEKIDAKMQDLVAKREEILKLIKEAEAQHQSAGENTTNIVGEGES</sequence>
<evidence type="ECO:0000313" key="3">
    <source>
        <dbReference type="Proteomes" id="UP001417504"/>
    </source>
</evidence>
<feature type="compositionally biased region" description="Acidic residues" evidence="1">
    <location>
        <begin position="82"/>
        <end position="93"/>
    </location>
</feature>
<dbReference type="EMBL" id="JBBNAE010000010">
    <property type="protein sequence ID" value="KAK9090636.1"/>
    <property type="molecule type" value="Genomic_DNA"/>
</dbReference>
<protein>
    <submittedName>
        <fullName evidence="2">Uncharacterized protein</fullName>
    </submittedName>
</protein>
<organism evidence="2 3">
    <name type="scientific">Stephania japonica</name>
    <dbReference type="NCBI Taxonomy" id="461633"/>
    <lineage>
        <taxon>Eukaryota</taxon>
        <taxon>Viridiplantae</taxon>
        <taxon>Streptophyta</taxon>
        <taxon>Embryophyta</taxon>
        <taxon>Tracheophyta</taxon>
        <taxon>Spermatophyta</taxon>
        <taxon>Magnoliopsida</taxon>
        <taxon>Ranunculales</taxon>
        <taxon>Menispermaceae</taxon>
        <taxon>Menispermoideae</taxon>
        <taxon>Cissampelideae</taxon>
        <taxon>Stephania</taxon>
    </lineage>
</organism>
<feature type="compositionally biased region" description="Basic and acidic residues" evidence="1">
    <location>
        <begin position="106"/>
        <end position="119"/>
    </location>
</feature>